<reference evidence="2 3" key="2">
    <citation type="submission" date="2016-12" db="EMBL/GenBank/DDBJ databases">
        <title>Genome sequencing and description of Paenibacillus sp. nov. from high altitude lake in the Indian Trans- Himalayas.</title>
        <authorList>
            <person name="Kiran S."/>
            <person name="Swarnkar M.K."/>
            <person name="Rana A."/>
            <person name="Tewari R."/>
            <person name="Gulati A."/>
        </authorList>
    </citation>
    <scope>NUCLEOTIDE SEQUENCE [LARGE SCALE GENOMIC DNA]</scope>
    <source>
        <strain evidence="2 3">IHBB 9951</strain>
    </source>
</reference>
<dbReference type="KEGG" id="pib:BBD41_04150"/>
<dbReference type="RefSeq" id="WP_077565422.1">
    <property type="nucleotide sequence ID" value="NZ_CP016809.1"/>
</dbReference>
<evidence type="ECO:0000313" key="3">
    <source>
        <dbReference type="Proteomes" id="UP000189059"/>
    </source>
</evidence>
<dbReference type="EMBL" id="CP016809">
    <property type="protein sequence ID" value="ANY71839.1"/>
    <property type="molecule type" value="Genomic_DNA"/>
</dbReference>
<sequence>MKLSDVPVLERLLFETVCKLNPTGQPWLLGGSCSLLLQGVQLDKPPRDIDIYADAESVRKLHASLADWAEDSPHLDQEGIYASILSHYGQHGVSIELVGGFIVMTGGSEYRVEIGPLLHHAAPEHRIQGAAVRLMPLAHELVFNVLRDRPDRYEAIAETILLRPDEHLPLLSQILIRNKLNAQHRLILSGLLDHLI</sequence>
<evidence type="ECO:0000313" key="2">
    <source>
        <dbReference type="EMBL" id="OOC60856.1"/>
    </source>
</evidence>
<dbReference type="Gene3D" id="3.30.460.40">
    <property type="match status" value="1"/>
</dbReference>
<dbReference type="Proteomes" id="UP000189059">
    <property type="component" value="Unassembled WGS sequence"/>
</dbReference>
<proteinExistence type="predicted"/>
<organism evidence="1">
    <name type="scientific">Paenibacillus ihbetae</name>
    <dbReference type="NCBI Taxonomy" id="1870820"/>
    <lineage>
        <taxon>Bacteria</taxon>
        <taxon>Bacillati</taxon>
        <taxon>Bacillota</taxon>
        <taxon>Bacilli</taxon>
        <taxon>Bacillales</taxon>
        <taxon>Paenibacillaceae</taxon>
        <taxon>Paenibacillus</taxon>
    </lineage>
</organism>
<gene>
    <name evidence="2" type="ORF">BBD40_02520</name>
    <name evidence="1" type="ORF">BBD41_04150</name>
</gene>
<name>A0A1B2DVT9_9BACL</name>
<evidence type="ECO:0000313" key="1">
    <source>
        <dbReference type="EMBL" id="ANY71839.1"/>
    </source>
</evidence>
<dbReference type="GeneID" id="48307411"/>
<dbReference type="AlphaFoldDB" id="A0A1B2DVT9"/>
<keyword evidence="3" id="KW-1185">Reference proteome</keyword>
<accession>A0A1B2DVT9</accession>
<dbReference type="SUPFAM" id="SSF81301">
    <property type="entry name" value="Nucleotidyltransferase"/>
    <property type="match status" value="1"/>
</dbReference>
<dbReference type="PROSITE" id="PS51257">
    <property type="entry name" value="PROKAR_LIPOPROTEIN"/>
    <property type="match status" value="1"/>
</dbReference>
<protein>
    <submittedName>
        <fullName evidence="1">Uncharacterized protein</fullName>
    </submittedName>
</protein>
<dbReference type="InterPro" id="IPR043519">
    <property type="entry name" value="NT_sf"/>
</dbReference>
<reference evidence="1" key="1">
    <citation type="submission" date="2016-08" db="EMBL/GenBank/DDBJ databases">
        <title>Complete Genome Seqeunce of Paenibacillus sp. nov. IHBB 9852 from high altitute lake of Indian trans-Himalayas.</title>
        <authorList>
            <person name="Kiran S."/>
            <person name="Swarnkar M.K."/>
            <person name="Rana A."/>
            <person name="Tewari R."/>
            <person name="Gulati A."/>
        </authorList>
    </citation>
    <scope>NUCLEOTIDE SEQUENCE [LARGE SCALE GENOMIC DNA]</scope>
    <source>
        <strain evidence="1">IHBB 9852</strain>
    </source>
</reference>
<dbReference type="EMBL" id="MRVI01000001">
    <property type="protein sequence ID" value="OOC60856.1"/>
    <property type="molecule type" value="Genomic_DNA"/>
</dbReference>
<dbReference type="OrthoDB" id="2678373at2"/>